<protein>
    <submittedName>
        <fullName evidence="5">HIT family protein</fullName>
    </submittedName>
</protein>
<dbReference type="Gene3D" id="3.30.428.10">
    <property type="entry name" value="HIT-like"/>
    <property type="match status" value="1"/>
</dbReference>
<proteinExistence type="predicted"/>
<dbReference type="PANTHER" id="PTHR46648:SF1">
    <property type="entry name" value="ADENOSINE 5'-MONOPHOSPHORAMIDASE HNT1"/>
    <property type="match status" value="1"/>
</dbReference>
<dbReference type="InterPro" id="IPR019808">
    <property type="entry name" value="Histidine_triad_CS"/>
</dbReference>
<name>A0A401ZKP9_9CHLR</name>
<dbReference type="AlphaFoldDB" id="A0A401ZKP9"/>
<evidence type="ECO:0000313" key="6">
    <source>
        <dbReference type="Proteomes" id="UP000287224"/>
    </source>
</evidence>
<keyword evidence="6" id="KW-1185">Reference proteome</keyword>
<dbReference type="EMBL" id="BIFQ01000001">
    <property type="protein sequence ID" value="GCE07408.1"/>
    <property type="molecule type" value="Genomic_DNA"/>
</dbReference>
<dbReference type="InterPro" id="IPR011146">
    <property type="entry name" value="HIT-like"/>
</dbReference>
<dbReference type="SUPFAM" id="SSF54197">
    <property type="entry name" value="HIT-like"/>
    <property type="match status" value="1"/>
</dbReference>
<dbReference type="InterPro" id="IPR036265">
    <property type="entry name" value="HIT-like_sf"/>
</dbReference>
<organism evidence="5 6">
    <name type="scientific">Dictyobacter aurantiacus</name>
    <dbReference type="NCBI Taxonomy" id="1936993"/>
    <lineage>
        <taxon>Bacteria</taxon>
        <taxon>Bacillati</taxon>
        <taxon>Chloroflexota</taxon>
        <taxon>Ktedonobacteria</taxon>
        <taxon>Ktedonobacterales</taxon>
        <taxon>Dictyobacteraceae</taxon>
        <taxon>Dictyobacter</taxon>
    </lineage>
</organism>
<evidence type="ECO:0000256" key="1">
    <source>
        <dbReference type="PIRSR" id="PIRSR601310-1"/>
    </source>
</evidence>
<dbReference type="Pfam" id="PF01230">
    <property type="entry name" value="HIT"/>
    <property type="match status" value="1"/>
</dbReference>
<evidence type="ECO:0000256" key="2">
    <source>
        <dbReference type="PIRSR" id="PIRSR601310-3"/>
    </source>
</evidence>
<dbReference type="InterPro" id="IPR001310">
    <property type="entry name" value="Histidine_triad_HIT"/>
</dbReference>
<sequence>MVYQDEVVTAFLTIGPVNPGHLLVIPNQHAAYLADMDEETGAHLFTISTRLARALRQSRLRCEGVNLFLADGEAAFQEIFHVHMHVFPRFKGDSFTLDADWSVRPSREELDRIALQIRRG</sequence>
<dbReference type="PRINTS" id="PR00332">
    <property type="entry name" value="HISTRIAD"/>
</dbReference>
<feature type="short sequence motif" description="Histidine triad motif" evidence="2 3">
    <location>
        <begin position="81"/>
        <end position="85"/>
    </location>
</feature>
<evidence type="ECO:0000256" key="3">
    <source>
        <dbReference type="PROSITE-ProRule" id="PRU00464"/>
    </source>
</evidence>
<feature type="active site" description="Tele-AMP-histidine intermediate" evidence="1">
    <location>
        <position position="83"/>
    </location>
</feature>
<dbReference type="PANTHER" id="PTHR46648">
    <property type="entry name" value="HIT FAMILY PROTEIN 1"/>
    <property type="match status" value="1"/>
</dbReference>
<dbReference type="GO" id="GO:0009117">
    <property type="term" value="P:nucleotide metabolic process"/>
    <property type="evidence" value="ECO:0007669"/>
    <property type="project" value="TreeGrafter"/>
</dbReference>
<comment type="caution">
    <text evidence="5">The sequence shown here is derived from an EMBL/GenBank/DDBJ whole genome shotgun (WGS) entry which is preliminary data.</text>
</comment>
<evidence type="ECO:0000259" key="4">
    <source>
        <dbReference type="PROSITE" id="PS51084"/>
    </source>
</evidence>
<reference evidence="6" key="1">
    <citation type="submission" date="2018-12" db="EMBL/GenBank/DDBJ databases">
        <title>Tengunoibacter tsumagoiensis gen. nov., sp. nov., Dictyobacter kobayashii sp. nov., D. alpinus sp. nov., and D. joshuensis sp. nov. and description of Dictyobacteraceae fam. nov. within the order Ktedonobacterales isolated from Tengu-no-mugimeshi.</title>
        <authorList>
            <person name="Wang C.M."/>
            <person name="Zheng Y."/>
            <person name="Sakai Y."/>
            <person name="Toyoda A."/>
            <person name="Minakuchi Y."/>
            <person name="Abe K."/>
            <person name="Yokota A."/>
            <person name="Yabe S."/>
        </authorList>
    </citation>
    <scope>NUCLEOTIDE SEQUENCE [LARGE SCALE GENOMIC DNA]</scope>
    <source>
        <strain evidence="6">S-27</strain>
    </source>
</reference>
<evidence type="ECO:0000313" key="5">
    <source>
        <dbReference type="EMBL" id="GCE07408.1"/>
    </source>
</evidence>
<gene>
    <name evidence="5" type="ORF">KDAU_47370</name>
</gene>
<dbReference type="Proteomes" id="UP000287224">
    <property type="component" value="Unassembled WGS sequence"/>
</dbReference>
<dbReference type="GO" id="GO:0003824">
    <property type="term" value="F:catalytic activity"/>
    <property type="evidence" value="ECO:0007669"/>
    <property type="project" value="InterPro"/>
</dbReference>
<accession>A0A401ZKP9</accession>
<dbReference type="PROSITE" id="PS00892">
    <property type="entry name" value="HIT_1"/>
    <property type="match status" value="1"/>
</dbReference>
<dbReference type="PROSITE" id="PS51084">
    <property type="entry name" value="HIT_2"/>
    <property type="match status" value="1"/>
</dbReference>
<feature type="domain" description="HIT" evidence="4">
    <location>
        <begin position="1"/>
        <end position="96"/>
    </location>
</feature>